<protein>
    <recommendedName>
        <fullName evidence="1">DUF7683 domain-containing protein</fullName>
    </recommendedName>
</protein>
<dbReference type="Proteomes" id="UP000437970">
    <property type="component" value="Unassembled WGS sequence"/>
</dbReference>
<evidence type="ECO:0000313" key="7">
    <source>
        <dbReference type="Proteomes" id="UP000443000"/>
    </source>
</evidence>
<sequence length="76" mass="9114">MNHTICAFDKMTELMIFEIEIPQQNHPKLKEIMGWTEPEDEIFGYDLSSRQIQLLEELLGQRIYDQRYVFQLSSYA</sequence>
<gene>
    <name evidence="4" type="ORF">GHN41_09570</name>
    <name evidence="3" type="ORF">GHN86_09285</name>
    <name evidence="2" type="ORF">GHN94_08465</name>
    <name evidence="5" type="ORF">GHO29_06970</name>
</gene>
<dbReference type="EMBL" id="WIWP01000010">
    <property type="protein sequence ID" value="MQT25862.1"/>
    <property type="molecule type" value="Genomic_DNA"/>
</dbReference>
<dbReference type="Proteomes" id="UP000713985">
    <property type="component" value="Unassembled WGS sequence"/>
</dbReference>
<evidence type="ECO:0000313" key="5">
    <source>
        <dbReference type="EMBL" id="MQU26229.1"/>
    </source>
</evidence>
<comment type="caution">
    <text evidence="3">The sequence shown here is derived from an EMBL/GenBank/DDBJ whole genome shotgun (WGS) entry which is preliminary data.</text>
</comment>
<dbReference type="EMBL" id="WIVW01000005">
    <property type="protein sequence ID" value="MQU26229.1"/>
    <property type="molecule type" value="Genomic_DNA"/>
</dbReference>
<evidence type="ECO:0000313" key="4">
    <source>
        <dbReference type="EMBL" id="MQU16687.1"/>
    </source>
</evidence>
<dbReference type="AlphaFoldDB" id="A0A6A7YXK9"/>
<evidence type="ECO:0000313" key="8">
    <source>
        <dbReference type="Proteomes" id="UP000713985"/>
    </source>
</evidence>
<evidence type="ECO:0000313" key="2">
    <source>
        <dbReference type="EMBL" id="MQT25862.1"/>
    </source>
</evidence>
<evidence type="ECO:0000313" key="6">
    <source>
        <dbReference type="Proteomes" id="UP000437970"/>
    </source>
</evidence>
<dbReference type="Pfam" id="PF24731">
    <property type="entry name" value="DUF7683"/>
    <property type="match status" value="1"/>
</dbReference>
<evidence type="ECO:0000259" key="1">
    <source>
        <dbReference type="Pfam" id="PF24731"/>
    </source>
</evidence>
<dbReference type="OrthoDB" id="6903768at2"/>
<feature type="domain" description="DUF7683" evidence="1">
    <location>
        <begin position="4"/>
        <end position="72"/>
    </location>
</feature>
<dbReference type="EMBL" id="WIWC01000011">
    <property type="protein sequence ID" value="MQT80247.1"/>
    <property type="molecule type" value="Genomic_DNA"/>
</dbReference>
<dbReference type="EMBL" id="WIVT01000009">
    <property type="protein sequence ID" value="MQU16687.1"/>
    <property type="molecule type" value="Genomic_DNA"/>
</dbReference>
<organism evidence="3">
    <name type="scientific">Pseudomonas helleri</name>
    <dbReference type="NCBI Taxonomy" id="1608996"/>
    <lineage>
        <taxon>Bacteria</taxon>
        <taxon>Pseudomonadati</taxon>
        <taxon>Pseudomonadota</taxon>
        <taxon>Gammaproteobacteria</taxon>
        <taxon>Pseudomonadales</taxon>
        <taxon>Pseudomonadaceae</taxon>
        <taxon>Pseudomonas</taxon>
    </lineage>
</organism>
<proteinExistence type="predicted"/>
<dbReference type="InterPro" id="IPR056100">
    <property type="entry name" value="DUF7683"/>
</dbReference>
<reference evidence="6 7" key="1">
    <citation type="submission" date="2019-10" db="EMBL/GenBank/DDBJ databases">
        <title>Evaluation of single-gene subtyping targets for Pseudomonas.</title>
        <authorList>
            <person name="Reichler S.J."/>
            <person name="Orsi R.H."/>
            <person name="Wiedmann M."/>
            <person name="Martin N.H."/>
            <person name="Murphy S.I."/>
        </authorList>
    </citation>
    <scope>NUCLEOTIDE SEQUENCE</scope>
    <source>
        <strain evidence="2 8">FSL R10-0802</strain>
        <strain evidence="4 7">FSL R10-1594</strain>
        <strain evidence="5 6">FSL R10-1984</strain>
        <strain evidence="3">FSL R10-2339</strain>
    </source>
</reference>
<dbReference type="Proteomes" id="UP000443000">
    <property type="component" value="Unassembled WGS sequence"/>
</dbReference>
<dbReference type="RefSeq" id="WP_153378113.1">
    <property type="nucleotide sequence ID" value="NZ_JBITTT010000006.1"/>
</dbReference>
<evidence type="ECO:0000313" key="3">
    <source>
        <dbReference type="EMBL" id="MQT80247.1"/>
    </source>
</evidence>
<keyword evidence="8" id="KW-1185">Reference proteome</keyword>
<name>A0A6A7YXK9_9PSED</name>
<accession>A0A6A7YXK9</accession>